<protein>
    <submittedName>
        <fullName evidence="4">Cell wall hydrolase</fullName>
    </submittedName>
</protein>
<comment type="caution">
    <text evidence="4">The sequence shown here is derived from an EMBL/GenBank/DDBJ whole genome shotgun (WGS) entry which is preliminary data.</text>
</comment>
<keyword evidence="2" id="KW-0732">Signal</keyword>
<evidence type="ECO:0000256" key="2">
    <source>
        <dbReference type="SAM" id="SignalP"/>
    </source>
</evidence>
<dbReference type="EMBL" id="JAFMPY010000008">
    <property type="protein sequence ID" value="MBO0903986.1"/>
    <property type="molecule type" value="Genomic_DNA"/>
</dbReference>
<keyword evidence="4" id="KW-0378">Hydrolase</keyword>
<dbReference type="Proteomes" id="UP000664288">
    <property type="component" value="Unassembled WGS sequence"/>
</dbReference>
<accession>A0ABS3J5Z0</accession>
<feature type="compositionally biased region" description="Gly residues" evidence="1">
    <location>
        <begin position="288"/>
        <end position="302"/>
    </location>
</feature>
<sequence>MSTTHAVIAIRRALLCALALPLAGCVGAPGADEALDAIATRDFGPAQECLARAMYFESNRSSEDGMLAVGTVVMNRVESPDYPNDVCEVVGQPGQFAAGVMTRDMNAGKDLAMKVASRVLSGARHRGVDKAKYFHTAGMHFGYRNMNYTAIAGGNAFYERVSRRLNPGFRMTSQAEVREAQNATGAIDTLRTASTARDKATGSTTAIGYAEPKMREAAMAPVPGERPAEAATATPEPKSPFLGMFRSRKQAGPNAGEGNDGRSARLADAAPDERPAADGASAENLPGVGTGMGFSESGGGKGDGPKDGADAWLRRW</sequence>
<proteinExistence type="predicted"/>
<feature type="compositionally biased region" description="Basic and acidic residues" evidence="1">
    <location>
        <begin position="259"/>
        <end position="276"/>
    </location>
</feature>
<feature type="signal peptide" evidence="2">
    <location>
        <begin position="1"/>
        <end position="28"/>
    </location>
</feature>
<dbReference type="InterPro" id="IPR011105">
    <property type="entry name" value="Cell_wall_hydrolase_SleB"/>
</dbReference>
<evidence type="ECO:0000256" key="1">
    <source>
        <dbReference type="SAM" id="MobiDB-lite"/>
    </source>
</evidence>
<feature type="domain" description="Cell wall hydrolase SleB" evidence="3">
    <location>
        <begin position="62"/>
        <end position="158"/>
    </location>
</feature>
<evidence type="ECO:0000259" key="3">
    <source>
        <dbReference type="Pfam" id="PF07486"/>
    </source>
</evidence>
<evidence type="ECO:0000313" key="5">
    <source>
        <dbReference type="Proteomes" id="UP000664288"/>
    </source>
</evidence>
<gene>
    <name evidence="4" type="ORF">J1C47_10055</name>
</gene>
<feature type="region of interest" description="Disordered" evidence="1">
    <location>
        <begin position="194"/>
        <end position="316"/>
    </location>
</feature>
<evidence type="ECO:0000313" key="4">
    <source>
        <dbReference type="EMBL" id="MBO0903986.1"/>
    </source>
</evidence>
<dbReference type="GO" id="GO:0016787">
    <property type="term" value="F:hydrolase activity"/>
    <property type="evidence" value="ECO:0007669"/>
    <property type="project" value="UniProtKB-KW"/>
</dbReference>
<feature type="chain" id="PRO_5045088682" evidence="2">
    <location>
        <begin position="29"/>
        <end position="316"/>
    </location>
</feature>
<dbReference type="Gene3D" id="1.10.10.2520">
    <property type="entry name" value="Cell wall hydrolase SleB, domain 1"/>
    <property type="match status" value="1"/>
</dbReference>
<name>A0ABS3J5Z0_9HYPH</name>
<dbReference type="RefSeq" id="WP_207350622.1">
    <property type="nucleotide sequence ID" value="NZ_JAFMPY010000008.1"/>
</dbReference>
<feature type="compositionally biased region" description="Polar residues" evidence="1">
    <location>
        <begin position="194"/>
        <end position="206"/>
    </location>
</feature>
<reference evidence="4 5" key="1">
    <citation type="submission" date="2021-03" db="EMBL/GenBank/DDBJ databases">
        <title>Whole genome sequence of Jiella sp. MQZ13P-4.</title>
        <authorList>
            <person name="Tuo L."/>
        </authorList>
    </citation>
    <scope>NUCLEOTIDE SEQUENCE [LARGE SCALE GENOMIC DNA]</scope>
    <source>
        <strain evidence="4 5">MQZ13P-4</strain>
    </source>
</reference>
<organism evidence="4 5">
    <name type="scientific">Jiella sonneratiae</name>
    <dbReference type="NCBI Taxonomy" id="2816856"/>
    <lineage>
        <taxon>Bacteria</taxon>
        <taxon>Pseudomonadati</taxon>
        <taxon>Pseudomonadota</taxon>
        <taxon>Alphaproteobacteria</taxon>
        <taxon>Hyphomicrobiales</taxon>
        <taxon>Aurantimonadaceae</taxon>
        <taxon>Jiella</taxon>
    </lineage>
</organism>
<dbReference type="InterPro" id="IPR042047">
    <property type="entry name" value="SleB_dom1"/>
</dbReference>
<feature type="compositionally biased region" description="Basic and acidic residues" evidence="1">
    <location>
        <begin position="303"/>
        <end position="316"/>
    </location>
</feature>
<dbReference type="Pfam" id="PF07486">
    <property type="entry name" value="Hydrolase_2"/>
    <property type="match status" value="1"/>
</dbReference>
<keyword evidence="5" id="KW-1185">Reference proteome</keyword>